<dbReference type="InterPro" id="IPR027806">
    <property type="entry name" value="HARBI1_dom"/>
</dbReference>
<dbReference type="Pfam" id="PF13359">
    <property type="entry name" value="DDE_Tnp_4"/>
    <property type="match status" value="1"/>
</dbReference>
<evidence type="ECO:0000256" key="1">
    <source>
        <dbReference type="ARBA" id="ARBA00001968"/>
    </source>
</evidence>
<feature type="domain" description="DDE Tnp4" evidence="3">
    <location>
        <begin position="117"/>
        <end position="289"/>
    </location>
</feature>
<dbReference type="EMBL" id="KI913955">
    <property type="protein sequence ID" value="ETW06324.1"/>
    <property type="molecule type" value="Genomic_DNA"/>
</dbReference>
<organism evidence="4">
    <name type="scientific">Aphanomyces invadans</name>
    <dbReference type="NCBI Taxonomy" id="157072"/>
    <lineage>
        <taxon>Eukaryota</taxon>
        <taxon>Sar</taxon>
        <taxon>Stramenopiles</taxon>
        <taxon>Oomycota</taxon>
        <taxon>Saprolegniomycetes</taxon>
        <taxon>Saprolegniales</taxon>
        <taxon>Verrucalvaceae</taxon>
        <taxon>Aphanomyces</taxon>
    </lineage>
</organism>
<proteinExistence type="predicted"/>
<keyword evidence="2" id="KW-0479">Metal-binding</keyword>
<gene>
    <name evidence="4" type="ORF">H310_02608</name>
</gene>
<reference evidence="4" key="1">
    <citation type="submission" date="2013-12" db="EMBL/GenBank/DDBJ databases">
        <title>The Genome Sequence of Aphanomyces invadans NJM9701.</title>
        <authorList>
            <consortium name="The Broad Institute Genomics Platform"/>
            <person name="Russ C."/>
            <person name="Tyler B."/>
            <person name="van West P."/>
            <person name="Dieguez-Uribeondo J."/>
            <person name="Young S.K."/>
            <person name="Zeng Q."/>
            <person name="Gargeya S."/>
            <person name="Fitzgerald M."/>
            <person name="Abouelleil A."/>
            <person name="Alvarado L."/>
            <person name="Chapman S.B."/>
            <person name="Gainer-Dewar J."/>
            <person name="Goldberg J."/>
            <person name="Griggs A."/>
            <person name="Gujja S."/>
            <person name="Hansen M."/>
            <person name="Howarth C."/>
            <person name="Imamovic A."/>
            <person name="Ireland A."/>
            <person name="Larimer J."/>
            <person name="McCowan C."/>
            <person name="Murphy C."/>
            <person name="Pearson M."/>
            <person name="Poon T.W."/>
            <person name="Priest M."/>
            <person name="Roberts A."/>
            <person name="Saif S."/>
            <person name="Shea T."/>
            <person name="Sykes S."/>
            <person name="Wortman J."/>
            <person name="Nusbaum C."/>
            <person name="Birren B."/>
        </authorList>
    </citation>
    <scope>NUCLEOTIDE SEQUENCE [LARGE SCALE GENOMIC DNA]</scope>
    <source>
        <strain evidence="4">NJM9701</strain>
    </source>
</reference>
<evidence type="ECO:0000256" key="2">
    <source>
        <dbReference type="ARBA" id="ARBA00022723"/>
    </source>
</evidence>
<evidence type="ECO:0000313" key="4">
    <source>
        <dbReference type="EMBL" id="ETW06324.1"/>
    </source>
</evidence>
<protein>
    <recommendedName>
        <fullName evidence="3">DDE Tnp4 domain-containing protein</fullName>
    </recommendedName>
</protein>
<dbReference type="GO" id="GO:0046872">
    <property type="term" value="F:metal ion binding"/>
    <property type="evidence" value="ECO:0007669"/>
    <property type="project" value="UniProtKB-KW"/>
</dbReference>
<dbReference type="GeneID" id="20079658"/>
<comment type="cofactor">
    <cofactor evidence="1">
        <name>a divalent metal cation</name>
        <dbReference type="ChEBI" id="CHEBI:60240"/>
    </cofactor>
</comment>
<dbReference type="VEuPathDB" id="FungiDB:H310_02608"/>
<accession>A0A024UJ53</accession>
<evidence type="ECO:0000259" key="3">
    <source>
        <dbReference type="Pfam" id="PF13359"/>
    </source>
</evidence>
<sequence>MTNFTLTELLTLYDLVATRMRAKWYEGRGARNGVSTVDAFFMMLTVLKHYQSWEKHAVDFNIRAPTFQKLMKKTMATVEPQLFNVFVRVPTMTSLRENNATFSSYPYALYATDVKFQPCERPSGRFNEKKEFFSGKHKLYGLKIEASVSPEGYCVDLSDHHPGATADISIFRKRLPVHQDTLLKTENEMLVTDNGELWNTYQSMWAVLVDKGYYGLSKELRAIHPTKERRNEHLELSEVERNKNISSDRVIVENFFGRVCMLWKVSYATFVWGHDMYSMIQRLTFALTNFHVSLLPLRDGDAAWYRSVLARYEHMAYENGKKKAEIQRRARIRRNERVALSRTRSSRVGRQ</sequence>
<dbReference type="RefSeq" id="XP_008864399.1">
    <property type="nucleotide sequence ID" value="XM_008866177.1"/>
</dbReference>
<dbReference type="AlphaFoldDB" id="A0A024UJ53"/>
<name>A0A024UJ53_9STRA</name>
<dbReference type="OrthoDB" id="164601at2759"/>